<dbReference type="Pfam" id="PF00360">
    <property type="entry name" value="PHY"/>
    <property type="match status" value="1"/>
</dbReference>
<keyword evidence="3" id="KW-0600">Photoreceptor protein</keyword>
<keyword evidence="16" id="KW-1185">Reference proteome</keyword>
<dbReference type="Gene3D" id="3.40.50.2300">
    <property type="match status" value="1"/>
</dbReference>
<evidence type="ECO:0000259" key="13">
    <source>
        <dbReference type="PROSITE" id="PS50046"/>
    </source>
</evidence>
<dbReference type="PROSITE" id="PS50110">
    <property type="entry name" value="RESPONSE_REGULATORY"/>
    <property type="match status" value="1"/>
</dbReference>
<evidence type="ECO:0000256" key="1">
    <source>
        <dbReference type="ARBA" id="ARBA00000085"/>
    </source>
</evidence>
<keyword evidence="10" id="KW-0157">Chromophore</keyword>
<evidence type="ECO:0000256" key="7">
    <source>
        <dbReference type="ARBA" id="ARBA00022741"/>
    </source>
</evidence>
<dbReference type="InterPro" id="IPR003018">
    <property type="entry name" value="GAF"/>
</dbReference>
<dbReference type="InterPro" id="IPR029016">
    <property type="entry name" value="GAF-like_dom_sf"/>
</dbReference>
<keyword evidence="7" id="KW-0547">Nucleotide-binding</keyword>
<feature type="domain" description="Phytochrome chromophore attachment site" evidence="13">
    <location>
        <begin position="75"/>
        <end position="224"/>
    </location>
</feature>
<keyword evidence="9" id="KW-0067">ATP-binding</keyword>
<dbReference type="InterPro" id="IPR001789">
    <property type="entry name" value="Sig_transdc_resp-reg_receiver"/>
</dbReference>
<dbReference type="SUPFAM" id="SSF55874">
    <property type="entry name" value="ATPase domain of HSP90 chaperone/DNA topoisomerase II/histidine kinase"/>
    <property type="match status" value="1"/>
</dbReference>
<dbReference type="SMART" id="SM00911">
    <property type="entry name" value="HWE_HK"/>
    <property type="match status" value="1"/>
</dbReference>
<dbReference type="RefSeq" id="WP_053974346.1">
    <property type="nucleotide sequence ID" value="NZ_FNUE01000002.1"/>
</dbReference>
<dbReference type="SUPFAM" id="SSF52172">
    <property type="entry name" value="CheY-like"/>
    <property type="match status" value="1"/>
</dbReference>
<evidence type="ECO:0000256" key="9">
    <source>
        <dbReference type="ARBA" id="ARBA00022840"/>
    </source>
</evidence>
<evidence type="ECO:0000259" key="14">
    <source>
        <dbReference type="PROSITE" id="PS50110"/>
    </source>
</evidence>
<dbReference type="InterPro" id="IPR013515">
    <property type="entry name" value="Phytochrome_cen-reg"/>
</dbReference>
<dbReference type="PANTHER" id="PTHR41523:SF8">
    <property type="entry name" value="ETHYLENE RESPONSE SENSOR PROTEIN"/>
    <property type="match status" value="1"/>
</dbReference>
<comment type="caution">
    <text evidence="15">The sequence shown here is derived from an EMBL/GenBank/DDBJ whole genome shotgun (WGS) entry which is preliminary data.</text>
</comment>
<evidence type="ECO:0000256" key="6">
    <source>
        <dbReference type="ARBA" id="ARBA00022679"/>
    </source>
</evidence>
<dbReference type="InterPro" id="IPR011102">
    <property type="entry name" value="Sig_transdc_His_kinase_HWE"/>
</dbReference>
<reference evidence="15 16" key="1">
    <citation type="submission" date="2016-10" db="EMBL/GenBank/DDBJ databases">
        <authorList>
            <person name="Varghese N."/>
            <person name="Submissions S."/>
        </authorList>
    </citation>
    <scope>NUCLEOTIDE SEQUENCE [LARGE SCALE GENOMIC DNA]</scope>
    <source>
        <strain evidence="15 16">DSW-5</strain>
    </source>
</reference>
<evidence type="ECO:0000313" key="16">
    <source>
        <dbReference type="Proteomes" id="UP000183071"/>
    </source>
</evidence>
<dbReference type="Gene3D" id="3.30.450.20">
    <property type="entry name" value="PAS domain"/>
    <property type="match status" value="1"/>
</dbReference>
<dbReference type="Gene3D" id="3.30.565.10">
    <property type="entry name" value="Histidine kinase-like ATPase, C-terminal domain"/>
    <property type="match status" value="1"/>
</dbReference>
<evidence type="ECO:0000313" key="15">
    <source>
        <dbReference type="EMBL" id="SEE41389.1"/>
    </source>
</evidence>
<dbReference type="PRINTS" id="PR01033">
    <property type="entry name" value="PHYTOCHROME"/>
</dbReference>
<gene>
    <name evidence="15" type="ORF">SAMN05444353_1552</name>
</gene>
<dbReference type="SMART" id="SM00065">
    <property type="entry name" value="GAF"/>
    <property type="match status" value="1"/>
</dbReference>
<keyword evidence="5" id="KW-0716">Sensory transduction</keyword>
<evidence type="ECO:0000256" key="3">
    <source>
        <dbReference type="ARBA" id="ARBA00022543"/>
    </source>
</evidence>
<dbReference type="InterPro" id="IPR011006">
    <property type="entry name" value="CheY-like_superfamily"/>
</dbReference>
<evidence type="ECO:0000256" key="11">
    <source>
        <dbReference type="ARBA" id="ARBA00023170"/>
    </source>
</evidence>
<dbReference type="EC" id="2.7.13.3" evidence="2"/>
<evidence type="ECO:0000256" key="10">
    <source>
        <dbReference type="ARBA" id="ARBA00022991"/>
    </source>
</evidence>
<dbReference type="Proteomes" id="UP000183071">
    <property type="component" value="Unassembled WGS sequence"/>
</dbReference>
<dbReference type="PANTHER" id="PTHR41523">
    <property type="entry name" value="TWO-COMPONENT SYSTEM SENSOR PROTEIN"/>
    <property type="match status" value="1"/>
</dbReference>
<evidence type="ECO:0000256" key="2">
    <source>
        <dbReference type="ARBA" id="ARBA00012438"/>
    </source>
</evidence>
<keyword evidence="11" id="KW-0675">Receptor</keyword>
<protein>
    <recommendedName>
        <fullName evidence="2">histidine kinase</fullName>
        <ecNumber evidence="2">2.7.13.3</ecNumber>
    </recommendedName>
</protein>
<dbReference type="PROSITE" id="PS50046">
    <property type="entry name" value="PHYTOCHROME_2"/>
    <property type="match status" value="1"/>
</dbReference>
<proteinExistence type="predicted"/>
<accession>A0A1H5IMB3</accession>
<dbReference type="InterPro" id="IPR016132">
    <property type="entry name" value="Phyto_chromo_attachment"/>
</dbReference>
<dbReference type="EMBL" id="FNUE01000002">
    <property type="protein sequence ID" value="SEE41389.1"/>
    <property type="molecule type" value="Genomic_DNA"/>
</dbReference>
<feature type="modified residue" description="4-aspartylphosphate" evidence="12">
    <location>
        <position position="712"/>
    </location>
</feature>
<dbReference type="Pfam" id="PF07536">
    <property type="entry name" value="HWE_HK"/>
    <property type="match status" value="1"/>
</dbReference>
<dbReference type="Gene3D" id="3.30.450.40">
    <property type="match status" value="1"/>
</dbReference>
<name>A0A1H5IMB3_9FLAO</name>
<keyword evidence="4 12" id="KW-0597">Phosphoprotein</keyword>
<organism evidence="15 16">
    <name type="scientific">Polaribacter dokdonensis DSW-5</name>
    <dbReference type="NCBI Taxonomy" id="1300348"/>
    <lineage>
        <taxon>Bacteria</taxon>
        <taxon>Pseudomonadati</taxon>
        <taxon>Bacteroidota</taxon>
        <taxon>Flavobacteriia</taxon>
        <taxon>Flavobacteriales</taxon>
        <taxon>Flavobacteriaceae</taxon>
    </lineage>
</organism>
<evidence type="ECO:0000256" key="5">
    <source>
        <dbReference type="ARBA" id="ARBA00022606"/>
    </source>
</evidence>
<dbReference type="Gene3D" id="3.30.450.270">
    <property type="match status" value="1"/>
</dbReference>
<dbReference type="InterPro" id="IPR036890">
    <property type="entry name" value="HATPase_C_sf"/>
</dbReference>
<dbReference type="GO" id="GO:0016301">
    <property type="term" value="F:kinase activity"/>
    <property type="evidence" value="ECO:0007669"/>
    <property type="project" value="UniProtKB-KW"/>
</dbReference>
<feature type="domain" description="Response regulatory" evidence="14">
    <location>
        <begin position="662"/>
        <end position="773"/>
    </location>
</feature>
<evidence type="ECO:0000256" key="12">
    <source>
        <dbReference type="PROSITE-ProRule" id="PRU00169"/>
    </source>
</evidence>
<dbReference type="SUPFAM" id="SSF55781">
    <property type="entry name" value="GAF domain-like"/>
    <property type="match status" value="2"/>
</dbReference>
<comment type="catalytic activity">
    <reaction evidence="1">
        <text>ATP + protein L-histidine = ADP + protein N-phospho-L-histidine.</text>
        <dbReference type="EC" id="2.7.13.3"/>
    </reaction>
</comment>
<keyword evidence="8 15" id="KW-0418">Kinase</keyword>
<dbReference type="Pfam" id="PF01590">
    <property type="entry name" value="GAF"/>
    <property type="match status" value="1"/>
</dbReference>
<evidence type="ECO:0000256" key="4">
    <source>
        <dbReference type="ARBA" id="ARBA00022553"/>
    </source>
</evidence>
<sequence length="774" mass="88088">MTLDILNIASHNSTKHQREHVKVIENNANSIDISLFRTDNSVVIELLPTGKDFKYININNNNIKWALARTHGHETIEDILNNAVQSLQKITGFDRVMAYKFLPDNSGEIIAEATSAPSINTFLGLRFPAFDIPPRARDLFLKNPIRFIKNTSSEGSKILVHKNSDNKLNLTYSILRAAAPVHNQYLVNMEVVSSMTIPIIINGKLWGLFAHHHKSCKNLSPQEIYSADILGQTINMVLEHQTRQKAQKTIKDILENGNDLIAIETNSFKLDEFWNAQAKNLFEIIHCDGIACVIDKNIKTYGNCPELNSIQTLVDTLNTKKEEIQSYTNISKFVDKGIKDTRGLIFMQLISEFPQINMFFFRDKFSKNIQWAGSPEKELIFEKENVRLHPRSSFNEFIENNSEDSDIWTTQDLFVAKNAIETFKKYIQIEIVKEKKEVSESERSKILVKELNHRVRNILALVKSVSKQTASKEKSIESYVLALEKRITALADVNNMLTESSFGSINLEKILVKELSPFDLSDKNYEIKGPSIELASNVAPIIVLVLHELTTNSAKYGSLSSENGKLTVSWHISENDIFIFWKEENGPKVTKPKHKGFGRTIIEKAIGYEFGGSSSMNFKESGLEVTIQIPLKTILRKETEMFTTEKIKFKDKEEYIEKKKLNILVLEDDFIIANQTKELIENKITSNVDIFSNQKTALNSLEKKTYDFALLDVNLKNETSSRVAQVCNLKGIPFHYITGYGDTFLQNKSFPEAPVFIKPIADEQLFSILDKLTN</sequence>
<dbReference type="InterPro" id="IPR001294">
    <property type="entry name" value="Phytochrome"/>
</dbReference>
<dbReference type="InterPro" id="IPR043150">
    <property type="entry name" value="Phytochrome_PHY_sf"/>
</dbReference>
<keyword evidence="6" id="KW-0808">Transferase</keyword>
<evidence type="ECO:0000256" key="8">
    <source>
        <dbReference type="ARBA" id="ARBA00022777"/>
    </source>
</evidence>